<reference evidence="11" key="1">
    <citation type="submission" date="2025-08" db="UniProtKB">
        <authorList>
            <consortium name="RefSeq"/>
        </authorList>
    </citation>
    <scope>IDENTIFICATION</scope>
    <source>
        <tissue evidence="11">Whole organism</tissue>
    </source>
</reference>
<feature type="transmembrane region" description="Helical" evidence="9">
    <location>
        <begin position="77"/>
        <end position="97"/>
    </location>
</feature>
<dbReference type="RefSeq" id="XP_052122934.1">
    <property type="nucleotide sequence ID" value="XM_052266974.1"/>
</dbReference>
<dbReference type="GO" id="GO:0005737">
    <property type="term" value="C:cytoplasm"/>
    <property type="evidence" value="ECO:0007669"/>
    <property type="project" value="TreeGrafter"/>
</dbReference>
<name>A0A9C6U4I6_FRAOC</name>
<keyword evidence="10" id="KW-1185">Reference proteome</keyword>
<dbReference type="KEGG" id="foc:127748634"/>
<evidence type="ECO:0000256" key="3">
    <source>
        <dbReference type="ARBA" id="ARBA00022475"/>
    </source>
</evidence>
<feature type="region of interest" description="Disordered" evidence="8">
    <location>
        <begin position="19"/>
        <end position="45"/>
    </location>
</feature>
<evidence type="ECO:0000256" key="7">
    <source>
        <dbReference type="ARBA" id="ARBA00023180"/>
    </source>
</evidence>
<dbReference type="Proteomes" id="UP000504606">
    <property type="component" value="Unplaced"/>
</dbReference>
<evidence type="ECO:0000256" key="5">
    <source>
        <dbReference type="ARBA" id="ARBA00022989"/>
    </source>
</evidence>
<evidence type="ECO:0000256" key="6">
    <source>
        <dbReference type="ARBA" id="ARBA00023136"/>
    </source>
</evidence>
<organism evidence="10 11">
    <name type="scientific">Frankliniella occidentalis</name>
    <name type="common">Western flower thrips</name>
    <name type="synonym">Euthrips occidentalis</name>
    <dbReference type="NCBI Taxonomy" id="133901"/>
    <lineage>
        <taxon>Eukaryota</taxon>
        <taxon>Metazoa</taxon>
        <taxon>Ecdysozoa</taxon>
        <taxon>Arthropoda</taxon>
        <taxon>Hexapoda</taxon>
        <taxon>Insecta</taxon>
        <taxon>Pterygota</taxon>
        <taxon>Neoptera</taxon>
        <taxon>Paraneoptera</taxon>
        <taxon>Thysanoptera</taxon>
        <taxon>Terebrantia</taxon>
        <taxon>Thripoidea</taxon>
        <taxon>Thripidae</taxon>
        <taxon>Frankliniella</taxon>
    </lineage>
</organism>
<keyword evidence="6 9" id="KW-0472">Membrane</keyword>
<dbReference type="GO" id="GO:0005886">
    <property type="term" value="C:plasma membrane"/>
    <property type="evidence" value="ECO:0007669"/>
    <property type="project" value="UniProtKB-SubCell"/>
</dbReference>
<proteinExistence type="inferred from homology"/>
<dbReference type="Pfam" id="PF01130">
    <property type="entry name" value="CD36"/>
    <property type="match status" value="1"/>
</dbReference>
<evidence type="ECO:0000313" key="11">
    <source>
        <dbReference type="RefSeq" id="XP_052122934.1"/>
    </source>
</evidence>
<evidence type="ECO:0000256" key="9">
    <source>
        <dbReference type="SAM" id="Phobius"/>
    </source>
</evidence>
<comment type="subcellular location">
    <subcellularLocation>
        <location evidence="1">Cell membrane</location>
    </subcellularLocation>
</comment>
<dbReference type="GeneID" id="127748634"/>
<keyword evidence="4 9" id="KW-0812">Transmembrane</keyword>
<evidence type="ECO:0000256" key="2">
    <source>
        <dbReference type="ARBA" id="ARBA00010532"/>
    </source>
</evidence>
<gene>
    <name evidence="11" type="primary">LOC127748634</name>
</gene>
<evidence type="ECO:0000313" key="10">
    <source>
        <dbReference type="Proteomes" id="UP000504606"/>
    </source>
</evidence>
<keyword evidence="3" id="KW-1003">Cell membrane</keyword>
<evidence type="ECO:0000256" key="4">
    <source>
        <dbReference type="ARBA" id="ARBA00022692"/>
    </source>
</evidence>
<dbReference type="AlphaFoldDB" id="A0A9C6U4I6"/>
<protein>
    <submittedName>
        <fullName evidence="11">Scavenger receptor class B member 1-like isoform X1</fullName>
    </submittedName>
</protein>
<dbReference type="PANTHER" id="PTHR11923">
    <property type="entry name" value="SCAVENGER RECEPTOR CLASS B TYPE-1 SR-B1"/>
    <property type="match status" value="1"/>
</dbReference>
<evidence type="ECO:0000256" key="1">
    <source>
        <dbReference type="ARBA" id="ARBA00004236"/>
    </source>
</evidence>
<dbReference type="PRINTS" id="PR01609">
    <property type="entry name" value="CD36FAMILY"/>
</dbReference>
<evidence type="ECO:0000256" key="8">
    <source>
        <dbReference type="SAM" id="MobiDB-lite"/>
    </source>
</evidence>
<keyword evidence="7" id="KW-0325">Glycoprotein</keyword>
<sequence>MKDLPQFPSFWGWISQQHMRVPTSDPSGPKEPRQPRAPRAPRVTVSNYGPTTVQGVIDRFYTPADEYGDKSGRRPRCVLILLMVGLLGISTGTIMLLTDPYNTLFQWKATFAEGGEMFGLWEKPQIELYLRVWLWNVTNREEFLAGREKLRVQEVGPYTYRELFTHENVKFNENGTMTSTPTHPLVWVPEKSEGRSENDTLILPNIALLSITNVMADASLFTRMGVNILVRQTESQPLVEMTAREFMFGYESPLVTLGNKFMPSWIMFDKLGLIDRVSLSAAASRRM</sequence>
<accession>A0A9C6U4I6</accession>
<keyword evidence="5 9" id="KW-1133">Transmembrane helix</keyword>
<comment type="similarity">
    <text evidence="2">Belongs to the CD36 family.</text>
</comment>
<dbReference type="InterPro" id="IPR002159">
    <property type="entry name" value="CD36_fam"/>
</dbReference>
<dbReference type="OrthoDB" id="18585at2759"/>
<dbReference type="GO" id="GO:0005044">
    <property type="term" value="F:scavenger receptor activity"/>
    <property type="evidence" value="ECO:0007669"/>
    <property type="project" value="TreeGrafter"/>
</dbReference>
<dbReference type="PANTHER" id="PTHR11923:SF67">
    <property type="entry name" value="RE68569P"/>
    <property type="match status" value="1"/>
</dbReference>